<organism evidence="2 3">
    <name type="scientific">Eutrema salsugineum</name>
    <name type="common">Saltwater cress</name>
    <name type="synonym">Sisymbrium salsugineum</name>
    <dbReference type="NCBI Taxonomy" id="72664"/>
    <lineage>
        <taxon>Eukaryota</taxon>
        <taxon>Viridiplantae</taxon>
        <taxon>Streptophyta</taxon>
        <taxon>Embryophyta</taxon>
        <taxon>Tracheophyta</taxon>
        <taxon>Spermatophyta</taxon>
        <taxon>Magnoliopsida</taxon>
        <taxon>eudicotyledons</taxon>
        <taxon>Gunneridae</taxon>
        <taxon>Pentapetalae</taxon>
        <taxon>rosids</taxon>
        <taxon>malvids</taxon>
        <taxon>Brassicales</taxon>
        <taxon>Brassicaceae</taxon>
        <taxon>Eutremeae</taxon>
        <taxon>Eutrema</taxon>
    </lineage>
</organism>
<dbReference type="AlphaFoldDB" id="V4KGT2"/>
<feature type="compositionally biased region" description="Basic and acidic residues" evidence="1">
    <location>
        <begin position="1"/>
        <end position="10"/>
    </location>
</feature>
<evidence type="ECO:0000256" key="1">
    <source>
        <dbReference type="SAM" id="MobiDB-lite"/>
    </source>
</evidence>
<proteinExistence type="predicted"/>
<evidence type="ECO:0000313" key="3">
    <source>
        <dbReference type="Proteomes" id="UP000030689"/>
    </source>
</evidence>
<evidence type="ECO:0000313" key="2">
    <source>
        <dbReference type="EMBL" id="ESQ36995.1"/>
    </source>
</evidence>
<name>V4KGT2_EUTSA</name>
<accession>V4KGT2</accession>
<dbReference type="Proteomes" id="UP000030689">
    <property type="component" value="Unassembled WGS sequence"/>
</dbReference>
<feature type="region of interest" description="Disordered" evidence="1">
    <location>
        <begin position="1"/>
        <end position="31"/>
    </location>
</feature>
<gene>
    <name evidence="2" type="ORF">EUTSA_v10002761mg</name>
</gene>
<keyword evidence="3" id="KW-1185">Reference proteome</keyword>
<dbReference type="KEGG" id="eus:EUTSA_v10002761mg"/>
<sequence>MMPKVEEGESQRLSPDLQEGDMAEQHPNSQKIPCFTIQDQRFFYHEKRSFSPLRISEGFQSLK</sequence>
<dbReference type="Gramene" id="ESQ36995">
    <property type="protein sequence ID" value="ESQ36995"/>
    <property type="gene ID" value="EUTSA_v10002761mg"/>
</dbReference>
<dbReference type="EMBL" id="KI517609">
    <property type="protein sequence ID" value="ESQ36995.1"/>
    <property type="molecule type" value="Genomic_DNA"/>
</dbReference>
<reference evidence="2 3" key="1">
    <citation type="journal article" date="2013" name="Front. Plant Sci.">
        <title>The Reference Genome of the Halophytic Plant Eutrema salsugineum.</title>
        <authorList>
            <person name="Yang R."/>
            <person name="Jarvis D.E."/>
            <person name="Chen H."/>
            <person name="Beilstein M.A."/>
            <person name="Grimwood J."/>
            <person name="Jenkins J."/>
            <person name="Shu S."/>
            <person name="Prochnik S."/>
            <person name="Xin M."/>
            <person name="Ma C."/>
            <person name="Schmutz J."/>
            <person name="Wing R.A."/>
            <person name="Mitchell-Olds T."/>
            <person name="Schumaker K.S."/>
            <person name="Wang X."/>
        </authorList>
    </citation>
    <scope>NUCLEOTIDE SEQUENCE [LARGE SCALE GENOMIC DNA]</scope>
</reference>
<protein>
    <submittedName>
        <fullName evidence="2">Uncharacterized protein</fullName>
    </submittedName>
</protein>